<comment type="caution">
    <text evidence="3">The sequence shown here is derived from an EMBL/GenBank/DDBJ whole genome shotgun (WGS) entry which is preliminary data.</text>
</comment>
<keyword evidence="2" id="KW-1133">Transmembrane helix</keyword>
<dbReference type="HOGENOM" id="CLU_2452743_0_0_11"/>
<gene>
    <name evidence="3" type="ORF">HMPREF0742_00956</name>
</gene>
<reference evidence="3 4" key="1">
    <citation type="submission" date="2013-08" db="EMBL/GenBank/DDBJ databases">
        <authorList>
            <person name="Weinstock G."/>
            <person name="Sodergren E."/>
            <person name="Wylie T."/>
            <person name="Fulton L."/>
            <person name="Fulton R."/>
            <person name="Fronick C."/>
            <person name="O'Laughlin M."/>
            <person name="Godfrey J."/>
            <person name="Miner T."/>
            <person name="Herter B."/>
            <person name="Appelbaum E."/>
            <person name="Cordes M."/>
            <person name="Lek S."/>
            <person name="Wollam A."/>
            <person name="Pepin K.H."/>
            <person name="Palsikar V.B."/>
            <person name="Mitreva M."/>
            <person name="Wilson R.K."/>
        </authorList>
    </citation>
    <scope>NUCLEOTIDE SEQUENCE [LARGE SCALE GENOMIC DNA]</scope>
    <source>
        <strain evidence="3 4">F0184</strain>
    </source>
</reference>
<name>U7V4T1_9MICC</name>
<dbReference type="AlphaFoldDB" id="U7V4T1"/>
<dbReference type="EMBL" id="AXZG01000034">
    <property type="protein sequence ID" value="ERT66580.1"/>
    <property type="molecule type" value="Genomic_DNA"/>
</dbReference>
<dbReference type="Proteomes" id="UP000017174">
    <property type="component" value="Unassembled WGS sequence"/>
</dbReference>
<keyword evidence="2" id="KW-0812">Transmembrane</keyword>
<sequence length="89" mass="10026">MSITKESNMSRLNNTPQHASHRLRWVGHLVTFLPALITVLQAYGILTGEQVNAWVALAITVLRVWLQQRATQKPCTDNSPSCSEQRGKR</sequence>
<feature type="transmembrane region" description="Helical" evidence="2">
    <location>
        <begin position="51"/>
        <end position="66"/>
    </location>
</feature>
<evidence type="ECO:0000313" key="3">
    <source>
        <dbReference type="EMBL" id="ERT66580.1"/>
    </source>
</evidence>
<evidence type="ECO:0000256" key="1">
    <source>
        <dbReference type="SAM" id="MobiDB-lite"/>
    </source>
</evidence>
<protein>
    <submittedName>
        <fullName evidence="3">Uncharacterized protein</fullName>
    </submittedName>
</protein>
<feature type="region of interest" description="Disordered" evidence="1">
    <location>
        <begin position="70"/>
        <end position="89"/>
    </location>
</feature>
<proteinExistence type="predicted"/>
<keyword evidence="2" id="KW-0472">Membrane</keyword>
<organism evidence="3 4">
    <name type="scientific">Rothia aeria F0184</name>
    <dbReference type="NCBI Taxonomy" id="888019"/>
    <lineage>
        <taxon>Bacteria</taxon>
        <taxon>Bacillati</taxon>
        <taxon>Actinomycetota</taxon>
        <taxon>Actinomycetes</taxon>
        <taxon>Micrococcales</taxon>
        <taxon>Micrococcaceae</taxon>
        <taxon>Rothia</taxon>
    </lineage>
</organism>
<feature type="transmembrane region" description="Helical" evidence="2">
    <location>
        <begin position="25"/>
        <end position="45"/>
    </location>
</feature>
<evidence type="ECO:0000313" key="4">
    <source>
        <dbReference type="Proteomes" id="UP000017174"/>
    </source>
</evidence>
<evidence type="ECO:0000256" key="2">
    <source>
        <dbReference type="SAM" id="Phobius"/>
    </source>
</evidence>
<accession>U7V4T1</accession>